<accession>A0A8T3DGU0</accession>
<dbReference type="EMBL" id="JAERUA010000009">
    <property type="protein sequence ID" value="KAI1895064.1"/>
    <property type="molecule type" value="Genomic_DNA"/>
</dbReference>
<feature type="transmembrane region" description="Helical" evidence="1">
    <location>
        <begin position="388"/>
        <end position="407"/>
    </location>
</feature>
<dbReference type="PANTHER" id="PTHR46013">
    <property type="entry name" value="VASCULAR CELL ADHESION MOLECULE 1"/>
    <property type="match status" value="1"/>
</dbReference>
<dbReference type="InterPro" id="IPR007110">
    <property type="entry name" value="Ig-like_dom"/>
</dbReference>
<dbReference type="InterPro" id="IPR036179">
    <property type="entry name" value="Ig-like_dom_sf"/>
</dbReference>
<organism evidence="3 4">
    <name type="scientific">Albula goreensis</name>
    <dbReference type="NCBI Taxonomy" id="1534307"/>
    <lineage>
        <taxon>Eukaryota</taxon>
        <taxon>Metazoa</taxon>
        <taxon>Chordata</taxon>
        <taxon>Craniata</taxon>
        <taxon>Vertebrata</taxon>
        <taxon>Euteleostomi</taxon>
        <taxon>Actinopterygii</taxon>
        <taxon>Neopterygii</taxon>
        <taxon>Teleostei</taxon>
        <taxon>Albuliformes</taxon>
        <taxon>Albulidae</taxon>
        <taxon>Albula</taxon>
    </lineage>
</organism>
<feature type="domain" description="Ig-like" evidence="2">
    <location>
        <begin position="78"/>
        <end position="182"/>
    </location>
</feature>
<dbReference type="Pfam" id="PF13927">
    <property type="entry name" value="Ig_3"/>
    <property type="match status" value="2"/>
</dbReference>
<dbReference type="PROSITE" id="PS50835">
    <property type="entry name" value="IG_LIKE"/>
    <property type="match status" value="3"/>
</dbReference>
<proteinExistence type="predicted"/>
<evidence type="ECO:0000313" key="4">
    <source>
        <dbReference type="Proteomes" id="UP000829720"/>
    </source>
</evidence>
<evidence type="ECO:0000313" key="3">
    <source>
        <dbReference type="EMBL" id="KAI1895064.1"/>
    </source>
</evidence>
<reference evidence="3" key="1">
    <citation type="submission" date="2021-01" db="EMBL/GenBank/DDBJ databases">
        <authorList>
            <person name="Zahm M."/>
            <person name="Roques C."/>
            <person name="Cabau C."/>
            <person name="Klopp C."/>
            <person name="Donnadieu C."/>
            <person name="Jouanno E."/>
            <person name="Lampietro C."/>
            <person name="Louis A."/>
            <person name="Herpin A."/>
            <person name="Echchiki A."/>
            <person name="Berthelot C."/>
            <person name="Parey E."/>
            <person name="Roest-Crollius H."/>
            <person name="Braasch I."/>
            <person name="Postlethwait J."/>
            <person name="Bobe J."/>
            <person name="Montfort J."/>
            <person name="Bouchez O."/>
            <person name="Begum T."/>
            <person name="Mejri S."/>
            <person name="Adams A."/>
            <person name="Chen W.-J."/>
            <person name="Guiguen Y."/>
        </authorList>
    </citation>
    <scope>NUCLEOTIDE SEQUENCE</scope>
    <source>
        <tissue evidence="3">Blood</tissue>
    </source>
</reference>
<comment type="caution">
    <text evidence="3">The sequence shown here is derived from an EMBL/GenBank/DDBJ whole genome shotgun (WGS) entry which is preliminary data.</text>
</comment>
<dbReference type="InterPro" id="IPR003598">
    <property type="entry name" value="Ig_sub2"/>
</dbReference>
<dbReference type="Proteomes" id="UP000829720">
    <property type="component" value="Unassembled WGS sequence"/>
</dbReference>
<gene>
    <name evidence="3" type="ORF">AGOR_G00102430</name>
</gene>
<keyword evidence="4" id="KW-1185">Reference proteome</keyword>
<feature type="domain" description="Ig-like" evidence="2">
    <location>
        <begin position="299"/>
        <end position="376"/>
    </location>
</feature>
<dbReference type="AlphaFoldDB" id="A0A8T3DGU0"/>
<dbReference type="SMART" id="SM00408">
    <property type="entry name" value="IGc2"/>
    <property type="match status" value="3"/>
</dbReference>
<feature type="domain" description="Ig-like" evidence="2">
    <location>
        <begin position="189"/>
        <end position="274"/>
    </location>
</feature>
<dbReference type="Gene3D" id="2.60.40.10">
    <property type="entry name" value="Immunoglobulins"/>
    <property type="match status" value="3"/>
</dbReference>
<dbReference type="SMART" id="SM00409">
    <property type="entry name" value="IG"/>
    <property type="match status" value="3"/>
</dbReference>
<keyword evidence="1" id="KW-0472">Membrane</keyword>
<name>A0A8T3DGU0_9TELE</name>
<dbReference type="SUPFAM" id="SSF48726">
    <property type="entry name" value="Immunoglobulin"/>
    <property type="match status" value="3"/>
</dbReference>
<protein>
    <recommendedName>
        <fullName evidence="2">Ig-like domain-containing protein</fullName>
    </recommendedName>
</protein>
<sequence>MLRNCEGQLPHTVSSLALRARVRFCHGKTHSDDSHIIGLGHGCDEKRTHALRKYSRAKLQRPRMPRVQVHIILSVILPIMQDSSRASAADMQYVVGIKGRSVILPCFASYKDRPYNISDCWYYGNMPIYCFSSSASSNRFSPRISLLDSNNINLSELSMEDAGIFTCQRSSSQWGQLKLSVTGVAVSRPTITRVPDREIINYGTSITFTCESQEGSWPIEYTWSRLDPETGHYVSVGHTDKTLSFSQAEVGHSGLYRCTASNKVEGKTRSNSTDILLTVQSPIRGISLTMEPWQFFSFEGQPLELRCRVEAGSEPITWTWFRVPVWDGDKQANHTHEVGHERDLRLGKVAQSGRYSCRAQNRFDGHNVTLNSKTVTVHIIPNPNTPPLSWVSLVVGICALLAVIFLYCQMHVRKNYTCTLEGAATQQREKQELRTMKNQDCLKTQPQRRASEANRYESTVRQDAFYCPLSQDQHRDEDVYDDLT</sequence>
<evidence type="ECO:0000256" key="1">
    <source>
        <dbReference type="SAM" id="Phobius"/>
    </source>
</evidence>
<dbReference type="CDD" id="cd00096">
    <property type="entry name" value="Ig"/>
    <property type="match status" value="2"/>
</dbReference>
<keyword evidence="1" id="KW-1133">Transmembrane helix</keyword>
<dbReference type="PANTHER" id="PTHR46013:SF7">
    <property type="entry name" value="IG-LIKE DOMAIN-CONTAINING PROTEIN"/>
    <property type="match status" value="1"/>
</dbReference>
<dbReference type="InterPro" id="IPR013783">
    <property type="entry name" value="Ig-like_fold"/>
</dbReference>
<evidence type="ECO:0000259" key="2">
    <source>
        <dbReference type="PROSITE" id="PS50835"/>
    </source>
</evidence>
<keyword evidence="1" id="KW-0812">Transmembrane</keyword>
<dbReference type="InterPro" id="IPR003599">
    <property type="entry name" value="Ig_sub"/>
</dbReference>
<dbReference type="OrthoDB" id="8818258at2759"/>